<feature type="signal peptide" evidence="17">
    <location>
        <begin position="1"/>
        <end position="18"/>
    </location>
</feature>
<evidence type="ECO:0000256" key="13">
    <source>
        <dbReference type="ARBA" id="ARBA00043671"/>
    </source>
</evidence>
<dbReference type="AlphaFoldDB" id="A0A0W8BX28"/>
<evidence type="ECO:0000256" key="3">
    <source>
        <dbReference type="ARBA" id="ARBA00012976"/>
    </source>
</evidence>
<dbReference type="GO" id="GO:0005886">
    <property type="term" value="C:plasma membrane"/>
    <property type="evidence" value="ECO:0007669"/>
    <property type="project" value="UniProtKB-SubCell"/>
</dbReference>
<comment type="caution">
    <text evidence="18">The sequence shown here is derived from an EMBL/GenBank/DDBJ whole genome shotgun (WGS) entry which is preliminary data.</text>
</comment>
<comment type="catalytic activity">
    <reaction evidence="14">
        <text>1D-myo-inositol hexakisphosphate + H2O = 1D-myo-inositol 1,2,4,5,6-pentakisphosphate + phosphate</text>
        <dbReference type="Rhea" id="RHEA:16989"/>
        <dbReference type="ChEBI" id="CHEBI:15377"/>
        <dbReference type="ChEBI" id="CHEBI:43474"/>
        <dbReference type="ChEBI" id="CHEBI:57798"/>
        <dbReference type="ChEBI" id="CHEBI:58130"/>
        <dbReference type="EC" id="3.1.3.62"/>
    </reaction>
    <physiologicalReaction direction="left-to-right" evidence="14">
        <dbReference type="Rhea" id="RHEA:16990"/>
    </physiologicalReaction>
</comment>
<dbReference type="EC" id="3.1.3.62" evidence="4"/>
<keyword evidence="10" id="KW-0325">Glycoprotein</keyword>
<dbReference type="Proteomes" id="UP000052943">
    <property type="component" value="Unassembled WGS sequence"/>
</dbReference>
<evidence type="ECO:0000313" key="19">
    <source>
        <dbReference type="Proteomes" id="UP000052943"/>
    </source>
</evidence>
<dbReference type="EMBL" id="LNFO01005821">
    <property type="protein sequence ID" value="KUF76341.1"/>
    <property type="molecule type" value="Genomic_DNA"/>
</dbReference>
<comment type="catalytic activity">
    <reaction evidence="13">
        <text>1D-myo-inositol 1,2,4,5,6-pentakisphosphate + H2O = 1D-myo-inositol 1,2,5,6-tetrakisphosphate + phosphate</text>
        <dbReference type="Rhea" id="RHEA:77115"/>
        <dbReference type="ChEBI" id="CHEBI:15377"/>
        <dbReference type="ChEBI" id="CHEBI:43474"/>
        <dbReference type="ChEBI" id="CHEBI:57798"/>
        <dbReference type="ChEBI" id="CHEBI:195535"/>
        <dbReference type="EC" id="3.1.3.62"/>
    </reaction>
    <physiologicalReaction direction="left-to-right" evidence="13">
        <dbReference type="Rhea" id="RHEA:77116"/>
    </physiologicalReaction>
</comment>
<feature type="disulfide bond" evidence="16">
    <location>
        <begin position="418"/>
        <end position="424"/>
    </location>
</feature>
<dbReference type="GO" id="GO:0034417">
    <property type="term" value="F:bisphosphoglycerate 3-phosphatase activity"/>
    <property type="evidence" value="ECO:0007669"/>
    <property type="project" value="UniProtKB-EC"/>
</dbReference>
<evidence type="ECO:0000256" key="16">
    <source>
        <dbReference type="PIRSR" id="PIRSR000894-2"/>
    </source>
</evidence>
<keyword evidence="8" id="KW-0378">Hydrolase</keyword>
<feature type="disulfide bond" evidence="16">
    <location>
        <begin position="267"/>
        <end position="281"/>
    </location>
</feature>
<evidence type="ECO:0000256" key="2">
    <source>
        <dbReference type="ARBA" id="ARBA00008422"/>
    </source>
</evidence>
<evidence type="ECO:0000256" key="11">
    <source>
        <dbReference type="ARBA" id="ARBA00031642"/>
    </source>
</evidence>
<evidence type="ECO:0000313" key="18">
    <source>
        <dbReference type="EMBL" id="KUF76341.1"/>
    </source>
</evidence>
<organism evidence="18 19">
    <name type="scientific">Phytophthora nicotianae</name>
    <name type="common">Potato buckeye rot agent</name>
    <name type="synonym">Phytophthora parasitica</name>
    <dbReference type="NCBI Taxonomy" id="4792"/>
    <lineage>
        <taxon>Eukaryota</taxon>
        <taxon>Sar</taxon>
        <taxon>Stramenopiles</taxon>
        <taxon>Oomycota</taxon>
        <taxon>Peronosporomycetes</taxon>
        <taxon>Peronosporales</taxon>
        <taxon>Peronosporaceae</taxon>
        <taxon>Phytophthora</taxon>
    </lineage>
</organism>
<dbReference type="GO" id="GO:0052745">
    <property type="term" value="F:inositol phosphate phosphatase activity"/>
    <property type="evidence" value="ECO:0007669"/>
    <property type="project" value="TreeGrafter"/>
</dbReference>
<dbReference type="EC" id="3.1.3.80" evidence="3"/>
<keyword evidence="6" id="KW-1003">Cell membrane</keyword>
<dbReference type="OrthoDB" id="6509975at2759"/>
<dbReference type="PANTHER" id="PTHR20963">
    <property type="entry name" value="MULTIPLE INOSITOL POLYPHOSPHATE PHOSPHATASE-RELATED"/>
    <property type="match status" value="1"/>
</dbReference>
<dbReference type="PANTHER" id="PTHR20963:SF8">
    <property type="entry name" value="MULTIPLE INOSITOL POLYPHOSPHATE PHOSPHATASE 1"/>
    <property type="match status" value="1"/>
</dbReference>
<keyword evidence="16" id="KW-1015">Disulfide bond</keyword>
<proteinExistence type="inferred from homology"/>
<evidence type="ECO:0000256" key="10">
    <source>
        <dbReference type="ARBA" id="ARBA00023180"/>
    </source>
</evidence>
<gene>
    <name evidence="18" type="ORF">AM587_10006531</name>
</gene>
<comment type="similarity">
    <text evidence="2">Belongs to the histidine acid phosphatase family. MINPP1 subfamily.</text>
</comment>
<dbReference type="Pfam" id="PF00328">
    <property type="entry name" value="His_Phos_2"/>
    <property type="match status" value="1"/>
</dbReference>
<protein>
    <recommendedName>
        <fullName evidence="5">Multiple inositol polyphosphate phosphatase 1</fullName>
        <ecNumber evidence="4">3.1.3.62</ecNumber>
        <ecNumber evidence="3">3.1.3.80</ecNumber>
    </recommendedName>
    <alternativeName>
        <fullName evidence="11">2,3-bisphosphoglycerate 3-phosphatase</fullName>
    </alternativeName>
</protein>
<evidence type="ECO:0000256" key="1">
    <source>
        <dbReference type="ARBA" id="ARBA00004236"/>
    </source>
</evidence>
<comment type="subcellular location">
    <subcellularLocation>
        <location evidence="1">Cell membrane</location>
    </subcellularLocation>
</comment>
<dbReference type="STRING" id="4790.A0A0W8BX28"/>
<evidence type="ECO:0000256" key="14">
    <source>
        <dbReference type="ARBA" id="ARBA00043691"/>
    </source>
</evidence>
<comment type="catalytic activity">
    <reaction evidence="15">
        <text>(2R)-2,3-bisphosphoglycerate + H2O = (2R)-2-phosphoglycerate + phosphate</text>
        <dbReference type="Rhea" id="RHEA:27381"/>
        <dbReference type="ChEBI" id="CHEBI:15377"/>
        <dbReference type="ChEBI" id="CHEBI:43474"/>
        <dbReference type="ChEBI" id="CHEBI:58248"/>
        <dbReference type="ChEBI" id="CHEBI:58289"/>
        <dbReference type="EC" id="3.1.3.80"/>
    </reaction>
    <physiologicalReaction direction="left-to-right" evidence="15">
        <dbReference type="Rhea" id="RHEA:27382"/>
    </physiologicalReaction>
</comment>
<dbReference type="GO" id="GO:0003993">
    <property type="term" value="F:acid phosphatase activity"/>
    <property type="evidence" value="ECO:0007669"/>
    <property type="project" value="TreeGrafter"/>
</dbReference>
<keyword evidence="9" id="KW-0472">Membrane</keyword>
<dbReference type="SUPFAM" id="SSF53254">
    <property type="entry name" value="Phosphoglycerate mutase-like"/>
    <property type="match status" value="1"/>
</dbReference>
<comment type="catalytic activity">
    <reaction evidence="12">
        <text>1D-myo-inositol 1,2,5,6-tetrakisphosphate + H2O = 1D-myo-inositol 1,2,6-trisphosphate + phosphate</text>
        <dbReference type="Rhea" id="RHEA:77119"/>
        <dbReference type="ChEBI" id="CHEBI:15377"/>
        <dbReference type="ChEBI" id="CHEBI:43474"/>
        <dbReference type="ChEBI" id="CHEBI:195535"/>
        <dbReference type="ChEBI" id="CHEBI:195537"/>
        <dbReference type="EC" id="3.1.3.62"/>
    </reaction>
    <physiologicalReaction direction="left-to-right" evidence="12">
        <dbReference type="Rhea" id="RHEA:77120"/>
    </physiologicalReaction>
</comment>
<evidence type="ECO:0000256" key="4">
    <source>
        <dbReference type="ARBA" id="ARBA00013040"/>
    </source>
</evidence>
<evidence type="ECO:0000256" key="5">
    <source>
        <dbReference type="ARBA" id="ARBA00018097"/>
    </source>
</evidence>
<evidence type="ECO:0000256" key="8">
    <source>
        <dbReference type="ARBA" id="ARBA00022801"/>
    </source>
</evidence>
<evidence type="ECO:0000256" key="15">
    <source>
        <dbReference type="ARBA" id="ARBA00043832"/>
    </source>
</evidence>
<dbReference type="InterPro" id="IPR016274">
    <property type="entry name" value="Histidine_acid_Pase_euk"/>
</dbReference>
<dbReference type="CDD" id="cd07061">
    <property type="entry name" value="HP_HAP_like"/>
    <property type="match status" value="1"/>
</dbReference>
<dbReference type="InterPro" id="IPR029033">
    <property type="entry name" value="His_PPase_superfam"/>
</dbReference>
<feature type="chain" id="PRO_5006939876" description="Multiple inositol polyphosphate phosphatase 1" evidence="17">
    <location>
        <begin position="19"/>
        <end position="448"/>
    </location>
</feature>
<evidence type="ECO:0000256" key="17">
    <source>
        <dbReference type="SAM" id="SignalP"/>
    </source>
</evidence>
<evidence type="ECO:0000256" key="6">
    <source>
        <dbReference type="ARBA" id="ARBA00022475"/>
    </source>
</evidence>
<evidence type="ECO:0000256" key="7">
    <source>
        <dbReference type="ARBA" id="ARBA00022729"/>
    </source>
</evidence>
<evidence type="ECO:0000256" key="12">
    <source>
        <dbReference type="ARBA" id="ARBA00043668"/>
    </source>
</evidence>
<dbReference type="PIRSF" id="PIRSF000894">
    <property type="entry name" value="Acid_phosphatase"/>
    <property type="match status" value="1"/>
</dbReference>
<dbReference type="InterPro" id="IPR000560">
    <property type="entry name" value="His_Pase_clade-2"/>
</dbReference>
<sequence>MWNKFVILFILLPSVTTGSNFSLQSFATKTKYWDQRESALPSALQSESVIQRSELELVQLQQVNRHGSRFPSKGNMGEIADLLSKLQTNYLSLIPDWLKNYSLPYTQTNAGELAPVGFAELAGHGSRSRNSVMDSIPVTYNASLFKIAHTSSARTADSAKALHMNTFVFTYFLTRCFNRFASTFFSNPDDVEYIEYPDGSDPLLRFFDECERYNAEVLDNASALTEFGAFQTSVKMNESIAFLKSQLSLPSDADLSATDAASVFSACAFDAMLYNVTSQWCSLVDQAFLNHLEYSDELETFYEQGPGYKINYEISAVLLQNIYAYMKNFTTGDVTTVANLRFAHAETTLPLMTLLGYGDRTKLQASWTDAQIDSRGFRSSSLAPMASNIDFRLYRSKSDQKYYVSVWVQEVEAPLPGCDGAIYCEFSLVEKIWSYYLNDYNFEIECAL</sequence>
<dbReference type="Gene3D" id="3.40.50.1240">
    <property type="entry name" value="Phosphoglycerate mutase-like"/>
    <property type="match status" value="1"/>
</dbReference>
<keyword evidence="7 17" id="KW-0732">Signal</keyword>
<accession>A0A0W8BX28</accession>
<evidence type="ECO:0000256" key="9">
    <source>
        <dbReference type="ARBA" id="ARBA00023136"/>
    </source>
</evidence>
<reference evidence="18 19" key="1">
    <citation type="submission" date="2015-11" db="EMBL/GenBank/DDBJ databases">
        <title>Genomes and virulence difference between two physiological races of Phytophthora nicotianae.</title>
        <authorList>
            <person name="Liu H."/>
            <person name="Ma X."/>
            <person name="Yu H."/>
            <person name="Fang D."/>
            <person name="Li Y."/>
            <person name="Wang X."/>
            <person name="Wang W."/>
            <person name="Dong Y."/>
            <person name="Xiao B."/>
        </authorList>
    </citation>
    <scope>NUCLEOTIDE SEQUENCE [LARGE SCALE GENOMIC DNA]</scope>
    <source>
        <strain evidence="19">race 0</strain>
    </source>
</reference>
<name>A0A0W8BX28_PHYNI</name>